<keyword evidence="1" id="KW-0732">Signal</keyword>
<dbReference type="CDD" id="cd00037">
    <property type="entry name" value="CLECT"/>
    <property type="match status" value="1"/>
</dbReference>
<dbReference type="InterPro" id="IPR001304">
    <property type="entry name" value="C-type_lectin-like"/>
</dbReference>
<evidence type="ECO:0000313" key="4">
    <source>
        <dbReference type="Proteomes" id="UP001445076"/>
    </source>
</evidence>
<dbReference type="PANTHER" id="PTHR22803">
    <property type="entry name" value="MANNOSE, PHOSPHOLIPASE, LECTIN RECEPTOR RELATED"/>
    <property type="match status" value="1"/>
</dbReference>
<feature type="chain" id="PRO_5043575751" description="C-type lectin domain-containing protein" evidence="1">
    <location>
        <begin position="21"/>
        <end position="201"/>
    </location>
</feature>
<dbReference type="InterPro" id="IPR050111">
    <property type="entry name" value="C-type_lectin/snaclec_domain"/>
</dbReference>
<dbReference type="AlphaFoldDB" id="A0AAW0YF67"/>
<feature type="signal peptide" evidence="1">
    <location>
        <begin position="1"/>
        <end position="20"/>
    </location>
</feature>
<gene>
    <name evidence="3" type="ORF">OTU49_015591</name>
</gene>
<sequence>MGITNTVTMYVFLLFATAVAKPTLKTSTQQELESAVILSQLALSHQAEVFVELLNATQHHLSSFYQGGYCPYPYTKVLDECFYLSAYELNWSEARLTCQGMTGDLATPRHLYALKAFIIEKTGKEEPPLEVFVGAKYFHEEGEWRWLDGRTMDSSNWSPGEPNNNGGKEHCVDMWMKKHPMMNDRSCSSQRRFVCQYQPPH</sequence>
<evidence type="ECO:0000313" key="3">
    <source>
        <dbReference type="EMBL" id="KAK8748919.1"/>
    </source>
</evidence>
<protein>
    <recommendedName>
        <fullName evidence="2">C-type lectin domain-containing protein</fullName>
    </recommendedName>
</protein>
<comment type="caution">
    <text evidence="3">The sequence shown here is derived from an EMBL/GenBank/DDBJ whole genome shotgun (WGS) entry which is preliminary data.</text>
</comment>
<evidence type="ECO:0000256" key="1">
    <source>
        <dbReference type="SAM" id="SignalP"/>
    </source>
</evidence>
<feature type="domain" description="C-type lectin" evidence="2">
    <location>
        <begin position="77"/>
        <end position="196"/>
    </location>
</feature>
<dbReference type="PROSITE" id="PS50041">
    <property type="entry name" value="C_TYPE_LECTIN_2"/>
    <property type="match status" value="1"/>
</dbReference>
<dbReference type="Gene3D" id="3.10.100.10">
    <property type="entry name" value="Mannose-Binding Protein A, subunit A"/>
    <property type="match status" value="1"/>
</dbReference>
<organism evidence="3 4">
    <name type="scientific">Cherax quadricarinatus</name>
    <name type="common">Australian red claw crayfish</name>
    <dbReference type="NCBI Taxonomy" id="27406"/>
    <lineage>
        <taxon>Eukaryota</taxon>
        <taxon>Metazoa</taxon>
        <taxon>Ecdysozoa</taxon>
        <taxon>Arthropoda</taxon>
        <taxon>Crustacea</taxon>
        <taxon>Multicrustacea</taxon>
        <taxon>Malacostraca</taxon>
        <taxon>Eumalacostraca</taxon>
        <taxon>Eucarida</taxon>
        <taxon>Decapoda</taxon>
        <taxon>Pleocyemata</taxon>
        <taxon>Astacidea</taxon>
        <taxon>Parastacoidea</taxon>
        <taxon>Parastacidae</taxon>
        <taxon>Cherax</taxon>
    </lineage>
</organism>
<dbReference type="InterPro" id="IPR016187">
    <property type="entry name" value="CTDL_fold"/>
</dbReference>
<dbReference type="InterPro" id="IPR016186">
    <property type="entry name" value="C-type_lectin-like/link_sf"/>
</dbReference>
<dbReference type="Pfam" id="PF00059">
    <property type="entry name" value="Lectin_C"/>
    <property type="match status" value="1"/>
</dbReference>
<accession>A0AAW0YF67</accession>
<dbReference type="SMART" id="SM00034">
    <property type="entry name" value="CLECT"/>
    <property type="match status" value="1"/>
</dbReference>
<dbReference type="Proteomes" id="UP001445076">
    <property type="component" value="Unassembled WGS sequence"/>
</dbReference>
<evidence type="ECO:0000259" key="2">
    <source>
        <dbReference type="PROSITE" id="PS50041"/>
    </source>
</evidence>
<keyword evidence="4" id="KW-1185">Reference proteome</keyword>
<proteinExistence type="predicted"/>
<dbReference type="EMBL" id="JARKIK010000010">
    <property type="protein sequence ID" value="KAK8748919.1"/>
    <property type="molecule type" value="Genomic_DNA"/>
</dbReference>
<reference evidence="3 4" key="1">
    <citation type="journal article" date="2024" name="BMC Genomics">
        <title>Genome assembly of redclaw crayfish (Cherax quadricarinatus) provides insights into its immune adaptation and hypoxia tolerance.</title>
        <authorList>
            <person name="Liu Z."/>
            <person name="Zheng J."/>
            <person name="Li H."/>
            <person name="Fang K."/>
            <person name="Wang S."/>
            <person name="He J."/>
            <person name="Zhou D."/>
            <person name="Weng S."/>
            <person name="Chi M."/>
            <person name="Gu Z."/>
            <person name="He J."/>
            <person name="Li F."/>
            <person name="Wang M."/>
        </authorList>
    </citation>
    <scope>NUCLEOTIDE SEQUENCE [LARGE SCALE GENOMIC DNA]</scope>
    <source>
        <strain evidence="3">ZL_2023a</strain>
    </source>
</reference>
<name>A0AAW0YF67_CHEQU</name>
<dbReference type="SUPFAM" id="SSF56436">
    <property type="entry name" value="C-type lectin-like"/>
    <property type="match status" value="1"/>
</dbReference>